<feature type="non-terminal residue" evidence="1">
    <location>
        <position position="179"/>
    </location>
</feature>
<reference evidence="1" key="1">
    <citation type="submission" date="2023-10" db="EMBL/GenBank/DDBJ databases">
        <title>Genome assembly of Pristionchus species.</title>
        <authorList>
            <person name="Yoshida K."/>
            <person name="Sommer R.J."/>
        </authorList>
    </citation>
    <scope>NUCLEOTIDE SEQUENCE</scope>
    <source>
        <strain evidence="1">RS0144</strain>
    </source>
</reference>
<organism evidence="1 2">
    <name type="scientific">Pristionchus entomophagus</name>
    <dbReference type="NCBI Taxonomy" id="358040"/>
    <lineage>
        <taxon>Eukaryota</taxon>
        <taxon>Metazoa</taxon>
        <taxon>Ecdysozoa</taxon>
        <taxon>Nematoda</taxon>
        <taxon>Chromadorea</taxon>
        <taxon>Rhabditida</taxon>
        <taxon>Rhabditina</taxon>
        <taxon>Diplogasteromorpha</taxon>
        <taxon>Diplogasteroidea</taxon>
        <taxon>Neodiplogasteridae</taxon>
        <taxon>Pristionchus</taxon>
    </lineage>
</organism>
<dbReference type="EMBL" id="BTSX01000006">
    <property type="protein sequence ID" value="GMT05846.1"/>
    <property type="molecule type" value="Genomic_DNA"/>
</dbReference>
<name>A0AAV5UFR1_9BILA</name>
<keyword evidence="2" id="KW-1185">Reference proteome</keyword>
<evidence type="ECO:0008006" key="3">
    <source>
        <dbReference type="Google" id="ProtNLM"/>
    </source>
</evidence>
<evidence type="ECO:0000313" key="1">
    <source>
        <dbReference type="EMBL" id="GMT05846.1"/>
    </source>
</evidence>
<evidence type="ECO:0000313" key="2">
    <source>
        <dbReference type="Proteomes" id="UP001432027"/>
    </source>
</evidence>
<dbReference type="Proteomes" id="UP001432027">
    <property type="component" value="Unassembled WGS sequence"/>
</dbReference>
<proteinExistence type="predicted"/>
<accession>A0AAV5UFR1</accession>
<gene>
    <name evidence="1" type="ORF">PENTCL1PPCAC_28020</name>
</gene>
<dbReference type="AlphaFoldDB" id="A0AAV5UFR1"/>
<sequence>MCTPPKGITACEATCPMGTTIKYKSTIKCVASTTTTADWTDWIEANSDKAAGVTCELPPYSPLATGTPPTGIPACTPLGSSACTAFQCDPAQLIYAPSGKGYIVTCKEGSLVVDDQQFVDVLTVPCESGTWTPPITSANCVVKDKVAQVQACLDEMTDGTIANNIIFECVYGTCYMSCK</sequence>
<protein>
    <recommendedName>
        <fullName evidence="3">Sushi domain-containing protein</fullName>
    </recommendedName>
</protein>
<comment type="caution">
    <text evidence="1">The sequence shown here is derived from an EMBL/GenBank/DDBJ whole genome shotgun (WGS) entry which is preliminary data.</text>
</comment>